<dbReference type="Pfam" id="PF09912">
    <property type="entry name" value="DUF2141"/>
    <property type="match status" value="1"/>
</dbReference>
<dbReference type="Proteomes" id="UP001549145">
    <property type="component" value="Unassembled WGS sequence"/>
</dbReference>
<organism evidence="2 3">
    <name type="scientific">Methylobacterium goesingense</name>
    <dbReference type="NCBI Taxonomy" id="243690"/>
    <lineage>
        <taxon>Bacteria</taxon>
        <taxon>Pseudomonadati</taxon>
        <taxon>Pseudomonadota</taxon>
        <taxon>Alphaproteobacteria</taxon>
        <taxon>Hyphomicrobiales</taxon>
        <taxon>Methylobacteriaceae</taxon>
        <taxon>Methylobacterium</taxon>
    </lineage>
</organism>
<gene>
    <name evidence="2" type="ORF">ABID43_002215</name>
</gene>
<feature type="chain" id="PRO_5045846886" evidence="1">
    <location>
        <begin position="24"/>
        <end position="143"/>
    </location>
</feature>
<evidence type="ECO:0000313" key="3">
    <source>
        <dbReference type="Proteomes" id="UP001549145"/>
    </source>
</evidence>
<dbReference type="EMBL" id="JBEPMM010000005">
    <property type="protein sequence ID" value="MET3692675.1"/>
    <property type="molecule type" value="Genomic_DNA"/>
</dbReference>
<keyword evidence="1" id="KW-0732">Signal</keyword>
<name>A0ABV2L719_9HYPH</name>
<reference evidence="2 3" key="1">
    <citation type="submission" date="2024-06" db="EMBL/GenBank/DDBJ databases">
        <title>Genomic Encyclopedia of Type Strains, Phase IV (KMG-IV): sequencing the most valuable type-strain genomes for metagenomic binning, comparative biology and taxonomic classification.</title>
        <authorList>
            <person name="Goeker M."/>
        </authorList>
    </citation>
    <scope>NUCLEOTIDE SEQUENCE [LARGE SCALE GENOMIC DNA]</scope>
    <source>
        <strain evidence="2 3">DSM 21331</strain>
    </source>
</reference>
<evidence type="ECO:0000256" key="1">
    <source>
        <dbReference type="SAM" id="SignalP"/>
    </source>
</evidence>
<dbReference type="RefSeq" id="WP_238282390.1">
    <property type="nucleotide sequence ID" value="NZ_BPQL01000170.1"/>
</dbReference>
<comment type="caution">
    <text evidence="2">The sequence shown here is derived from an EMBL/GenBank/DDBJ whole genome shotgun (WGS) entry which is preliminary data.</text>
</comment>
<proteinExistence type="predicted"/>
<keyword evidence="3" id="KW-1185">Reference proteome</keyword>
<protein>
    <submittedName>
        <fullName evidence="2">Uncharacterized protein (DUF2141 family)</fullName>
    </submittedName>
</protein>
<evidence type="ECO:0000313" key="2">
    <source>
        <dbReference type="EMBL" id="MET3692675.1"/>
    </source>
</evidence>
<accession>A0ABV2L719</accession>
<feature type="signal peptide" evidence="1">
    <location>
        <begin position="1"/>
        <end position="23"/>
    </location>
</feature>
<dbReference type="InterPro" id="IPR018673">
    <property type="entry name" value="DUF2141"/>
</dbReference>
<sequence>MRRRARLTAVICTLFLTTGAARAASVAVEVEGIEPGGLISVALCQDGLTEADCRTGQQAEPRAAAQRFVFPNVPPGFYAALAYQDTNGNGRLDRTGLGLPLEPYGFSGESVRSARPDFARARFTVREPAASVRVRLSRALPRR</sequence>